<keyword evidence="2" id="KW-1185">Reference proteome</keyword>
<accession>A0ABP7C5N2</accession>
<dbReference type="Gene3D" id="3.40.50.720">
    <property type="entry name" value="NAD(P)-binding Rossmann-like Domain"/>
    <property type="match status" value="1"/>
</dbReference>
<evidence type="ECO:0008006" key="3">
    <source>
        <dbReference type="Google" id="ProtNLM"/>
    </source>
</evidence>
<protein>
    <recommendedName>
        <fullName evidence="3">Short chain dehydrogenase</fullName>
    </recommendedName>
</protein>
<gene>
    <name evidence="1" type="ORF">GCM10023081_18410</name>
</gene>
<dbReference type="SUPFAM" id="SSF51735">
    <property type="entry name" value="NAD(P)-binding Rossmann-fold domains"/>
    <property type="match status" value="1"/>
</dbReference>
<name>A0ABP7C5N2_9MICC</name>
<sequence length="82" mass="8719">MAGGGAIEAFVRAAAREIAPRRINAVSPSVFTESLEDFGDFFPGFAPVSLADVARGYLKAIEGASTGEVITLPWRPTAAHRW</sequence>
<comment type="caution">
    <text evidence="1">The sequence shown here is derived from an EMBL/GenBank/DDBJ whole genome shotgun (WGS) entry which is preliminary data.</text>
</comment>
<dbReference type="RefSeq" id="WP_345150227.1">
    <property type="nucleotide sequence ID" value="NZ_BAABEO010000011.1"/>
</dbReference>
<dbReference type="Proteomes" id="UP001500752">
    <property type="component" value="Unassembled WGS sequence"/>
</dbReference>
<proteinExistence type="predicted"/>
<organism evidence="1 2">
    <name type="scientific">Arthrobacter ginkgonis</name>
    <dbReference type="NCBI Taxonomy" id="1630594"/>
    <lineage>
        <taxon>Bacteria</taxon>
        <taxon>Bacillati</taxon>
        <taxon>Actinomycetota</taxon>
        <taxon>Actinomycetes</taxon>
        <taxon>Micrococcales</taxon>
        <taxon>Micrococcaceae</taxon>
        <taxon>Arthrobacter</taxon>
    </lineage>
</organism>
<evidence type="ECO:0000313" key="1">
    <source>
        <dbReference type="EMBL" id="GAA3680589.1"/>
    </source>
</evidence>
<reference evidence="2" key="1">
    <citation type="journal article" date="2019" name="Int. J. Syst. Evol. Microbiol.">
        <title>The Global Catalogue of Microorganisms (GCM) 10K type strain sequencing project: providing services to taxonomists for standard genome sequencing and annotation.</title>
        <authorList>
            <consortium name="The Broad Institute Genomics Platform"/>
            <consortium name="The Broad Institute Genome Sequencing Center for Infectious Disease"/>
            <person name="Wu L."/>
            <person name="Ma J."/>
        </authorList>
    </citation>
    <scope>NUCLEOTIDE SEQUENCE [LARGE SCALE GENOMIC DNA]</scope>
    <source>
        <strain evidence="2">JCM 30742</strain>
    </source>
</reference>
<evidence type="ECO:0000313" key="2">
    <source>
        <dbReference type="Proteomes" id="UP001500752"/>
    </source>
</evidence>
<dbReference type="EMBL" id="BAABEO010000011">
    <property type="protein sequence ID" value="GAA3680589.1"/>
    <property type="molecule type" value="Genomic_DNA"/>
</dbReference>
<dbReference type="InterPro" id="IPR036291">
    <property type="entry name" value="NAD(P)-bd_dom_sf"/>
</dbReference>